<keyword evidence="4" id="KW-0496">Mitochondrion</keyword>
<dbReference type="AlphaFoldDB" id="A0AAV9I3L1"/>
<dbReference type="PANTHER" id="PTHR13477">
    <property type="entry name" value="MITOCHONDRIAL 39S RIBOSOMAL PROTEIN L49"/>
    <property type="match status" value="1"/>
</dbReference>
<dbReference type="EMBL" id="JANCYU010000010">
    <property type="protein sequence ID" value="KAK4523016.1"/>
    <property type="molecule type" value="Genomic_DNA"/>
</dbReference>
<name>A0AAV9I3L1_9RHOD</name>
<evidence type="ECO:0000256" key="2">
    <source>
        <dbReference type="ARBA" id="ARBA00005677"/>
    </source>
</evidence>
<evidence type="ECO:0000256" key="3">
    <source>
        <dbReference type="ARBA" id="ARBA00022980"/>
    </source>
</evidence>
<keyword evidence="8" id="KW-1185">Reference proteome</keyword>
<dbReference type="Gene3D" id="3.30.780.10">
    <property type="entry name" value="SUI1-like domain"/>
    <property type="match status" value="1"/>
</dbReference>
<dbReference type="GO" id="GO:0005762">
    <property type="term" value="C:mitochondrial large ribosomal subunit"/>
    <property type="evidence" value="ECO:0007669"/>
    <property type="project" value="TreeGrafter"/>
</dbReference>
<comment type="similarity">
    <text evidence="2">Belongs to the mitochondrion-specific ribosomal protein mL49 family.</text>
</comment>
<evidence type="ECO:0000313" key="8">
    <source>
        <dbReference type="Proteomes" id="UP001300502"/>
    </source>
</evidence>
<evidence type="ECO:0000256" key="5">
    <source>
        <dbReference type="ARBA" id="ARBA00023274"/>
    </source>
</evidence>
<evidence type="ECO:0000256" key="6">
    <source>
        <dbReference type="ARBA" id="ARBA00035191"/>
    </source>
</evidence>
<protein>
    <recommendedName>
        <fullName evidence="6">Large ribosomal subunit protein mL49</fullName>
    </recommendedName>
</protein>
<organism evidence="7 8">
    <name type="scientific">Galdieria yellowstonensis</name>
    <dbReference type="NCBI Taxonomy" id="3028027"/>
    <lineage>
        <taxon>Eukaryota</taxon>
        <taxon>Rhodophyta</taxon>
        <taxon>Bangiophyceae</taxon>
        <taxon>Galdieriales</taxon>
        <taxon>Galdieriaceae</taxon>
        <taxon>Galdieria</taxon>
    </lineage>
</organism>
<accession>A0AAV9I3L1</accession>
<reference evidence="7 8" key="1">
    <citation type="submission" date="2022-07" db="EMBL/GenBank/DDBJ databases">
        <title>Genome-wide signatures of adaptation to extreme environments.</title>
        <authorList>
            <person name="Cho C.H."/>
            <person name="Yoon H.S."/>
        </authorList>
    </citation>
    <scope>NUCLEOTIDE SEQUENCE [LARGE SCALE GENOMIC DNA]</scope>
    <source>
        <strain evidence="7 8">108.79 E11</strain>
    </source>
</reference>
<evidence type="ECO:0000313" key="7">
    <source>
        <dbReference type="EMBL" id="KAK4523016.1"/>
    </source>
</evidence>
<keyword evidence="3" id="KW-0689">Ribosomal protein</keyword>
<dbReference type="PANTHER" id="PTHR13477:SF0">
    <property type="entry name" value="LARGE RIBOSOMAL SUBUNIT PROTEIN ML49"/>
    <property type="match status" value="1"/>
</dbReference>
<dbReference type="GO" id="GO:0006412">
    <property type="term" value="P:translation"/>
    <property type="evidence" value="ECO:0007669"/>
    <property type="project" value="InterPro"/>
</dbReference>
<dbReference type="Pfam" id="PF05046">
    <property type="entry name" value="Img2"/>
    <property type="match status" value="1"/>
</dbReference>
<comment type="subcellular location">
    <subcellularLocation>
        <location evidence="1">Mitochondrion</location>
    </subcellularLocation>
</comment>
<dbReference type="Proteomes" id="UP001300502">
    <property type="component" value="Unassembled WGS sequence"/>
</dbReference>
<proteinExistence type="inferred from homology"/>
<comment type="caution">
    <text evidence="7">The sequence shown here is derived from an EMBL/GenBank/DDBJ whole genome shotgun (WGS) entry which is preliminary data.</text>
</comment>
<sequence length="159" mass="17859">MVNAPSCSSLVFRFVEKYQRLHYRFYSDIASKSNKNPTNCVSSEPIFEYWTPPPNLKYPVRAVDPSTVTPSGWVPPQGGYENLPFRFYRSSAGKNLPVYLERKRKTITAVRRFRGDKEAIAEELAKVCPGAEVYHCAGSVAVVGDHRAAIQAWLLGLGF</sequence>
<dbReference type="InterPro" id="IPR007740">
    <property type="entry name" value="Ribosomal_mL49"/>
</dbReference>
<keyword evidence="5" id="KW-0687">Ribonucleoprotein</keyword>
<dbReference type="GO" id="GO:0003735">
    <property type="term" value="F:structural constituent of ribosome"/>
    <property type="evidence" value="ECO:0007669"/>
    <property type="project" value="InterPro"/>
</dbReference>
<evidence type="ECO:0000256" key="4">
    <source>
        <dbReference type="ARBA" id="ARBA00023128"/>
    </source>
</evidence>
<gene>
    <name evidence="7" type="ORF">GAYE_PCTG33G0906</name>
</gene>
<evidence type="ECO:0000256" key="1">
    <source>
        <dbReference type="ARBA" id="ARBA00004173"/>
    </source>
</evidence>